<dbReference type="EMBL" id="BAAAEM010000002">
    <property type="protein sequence ID" value="GAA0478459.1"/>
    <property type="molecule type" value="Genomic_DNA"/>
</dbReference>
<proteinExistence type="predicted"/>
<name>A0ABP3KFE0_9SPHN</name>
<keyword evidence="1" id="KW-1133">Transmembrane helix</keyword>
<sequence>MTVSAEIAVLIGAVVGAIASLATVFLTHWLAKRREYRLDDKRKERLILLLRGEKYKWRSIETLSSAVGADIIKTKELLIEIDARQSLSNNSSWGLISRNPYPEDIQPKE</sequence>
<evidence type="ECO:0000313" key="3">
    <source>
        <dbReference type="Proteomes" id="UP001500713"/>
    </source>
</evidence>
<feature type="transmembrane region" description="Helical" evidence="1">
    <location>
        <begin position="6"/>
        <end position="31"/>
    </location>
</feature>
<keyword evidence="1" id="KW-0812">Transmembrane</keyword>
<dbReference type="Proteomes" id="UP001500713">
    <property type="component" value="Unassembled WGS sequence"/>
</dbReference>
<keyword evidence="3" id="KW-1185">Reference proteome</keyword>
<dbReference type="RefSeq" id="WP_229954633.1">
    <property type="nucleotide sequence ID" value="NZ_BAAAEM010000002.1"/>
</dbReference>
<gene>
    <name evidence="2" type="ORF">GCM10009096_20450</name>
</gene>
<evidence type="ECO:0000313" key="2">
    <source>
        <dbReference type="EMBL" id="GAA0478459.1"/>
    </source>
</evidence>
<accession>A0ABP3KFE0</accession>
<evidence type="ECO:0000256" key="1">
    <source>
        <dbReference type="SAM" id="Phobius"/>
    </source>
</evidence>
<keyword evidence="1" id="KW-0472">Membrane</keyword>
<reference evidence="3" key="1">
    <citation type="journal article" date="2019" name="Int. J. Syst. Evol. Microbiol.">
        <title>The Global Catalogue of Microorganisms (GCM) 10K type strain sequencing project: providing services to taxonomists for standard genome sequencing and annotation.</title>
        <authorList>
            <consortium name="The Broad Institute Genomics Platform"/>
            <consortium name="The Broad Institute Genome Sequencing Center for Infectious Disease"/>
            <person name="Wu L."/>
            <person name="Ma J."/>
        </authorList>
    </citation>
    <scope>NUCLEOTIDE SEQUENCE [LARGE SCALE GENOMIC DNA]</scope>
    <source>
        <strain evidence="3">JCM 14162</strain>
    </source>
</reference>
<protein>
    <submittedName>
        <fullName evidence="2">Uncharacterized protein</fullName>
    </submittedName>
</protein>
<comment type="caution">
    <text evidence="2">The sequence shown here is derived from an EMBL/GenBank/DDBJ whole genome shotgun (WGS) entry which is preliminary data.</text>
</comment>
<organism evidence="2 3">
    <name type="scientific">Parasphingorhabdus litoris</name>
    <dbReference type="NCBI Taxonomy" id="394733"/>
    <lineage>
        <taxon>Bacteria</taxon>
        <taxon>Pseudomonadati</taxon>
        <taxon>Pseudomonadota</taxon>
        <taxon>Alphaproteobacteria</taxon>
        <taxon>Sphingomonadales</taxon>
        <taxon>Sphingomonadaceae</taxon>
        <taxon>Parasphingorhabdus</taxon>
    </lineage>
</organism>